<evidence type="ECO:0000313" key="1">
    <source>
        <dbReference type="EMBL" id="MFC5451456.1"/>
    </source>
</evidence>
<proteinExistence type="predicted"/>
<dbReference type="RefSeq" id="WP_270884468.1">
    <property type="nucleotide sequence ID" value="NZ_JAQFVF010000070.1"/>
</dbReference>
<reference evidence="2" key="1">
    <citation type="journal article" date="2019" name="Int. J. Syst. Evol. Microbiol.">
        <title>The Global Catalogue of Microorganisms (GCM) 10K type strain sequencing project: providing services to taxonomists for standard genome sequencing and annotation.</title>
        <authorList>
            <consortium name="The Broad Institute Genomics Platform"/>
            <consortium name="The Broad Institute Genome Sequencing Center for Infectious Disease"/>
            <person name="Wu L."/>
            <person name="Ma J."/>
        </authorList>
    </citation>
    <scope>NUCLEOTIDE SEQUENCE [LARGE SCALE GENOMIC DNA]</scope>
    <source>
        <strain evidence="2">KACC 11904</strain>
    </source>
</reference>
<keyword evidence="2" id="KW-1185">Reference proteome</keyword>
<organism evidence="1 2">
    <name type="scientific">Paenibacillus aestuarii</name>
    <dbReference type="NCBI Taxonomy" id="516965"/>
    <lineage>
        <taxon>Bacteria</taxon>
        <taxon>Bacillati</taxon>
        <taxon>Bacillota</taxon>
        <taxon>Bacilli</taxon>
        <taxon>Bacillales</taxon>
        <taxon>Paenibacillaceae</taxon>
        <taxon>Paenibacillus</taxon>
    </lineage>
</organism>
<dbReference type="Proteomes" id="UP001596044">
    <property type="component" value="Unassembled WGS sequence"/>
</dbReference>
<sequence length="237" mass="27058">MKFYGSKEGNDTEVLIDCKAVLEKKDFVTTGVLTYALGDIIEVEVPQFDVFQLGDKVKMTVYSKSGLFVFDTTVVAKELGSVIVINPPENRKRFTEKREFPRVNIQQDGLLHSLHDVQKRNKHLFENPVVISIKNISMNGVGFSIYENSIVERIVEKHLHLHVELDLGFSLPCVTEIVRKEVKESGIYYGAKYIEVPESKMNALRAYILKNQIETYFVAKKEEQSKNALEKKSVVNQ</sequence>
<name>A0ABW0KFY4_9BACL</name>
<dbReference type="EMBL" id="JBHSMJ010000034">
    <property type="protein sequence ID" value="MFC5451456.1"/>
    <property type="molecule type" value="Genomic_DNA"/>
</dbReference>
<evidence type="ECO:0000313" key="2">
    <source>
        <dbReference type="Proteomes" id="UP001596044"/>
    </source>
</evidence>
<dbReference type="Gene3D" id="2.40.10.220">
    <property type="entry name" value="predicted glycosyltransferase like domains"/>
    <property type="match status" value="1"/>
</dbReference>
<gene>
    <name evidence="1" type="ORF">ACFPOG_24845</name>
</gene>
<protein>
    <submittedName>
        <fullName evidence="1">PilZ domain-containing protein</fullName>
    </submittedName>
</protein>
<accession>A0ABW0KFY4</accession>
<comment type="caution">
    <text evidence="1">The sequence shown here is derived from an EMBL/GenBank/DDBJ whole genome shotgun (WGS) entry which is preliminary data.</text>
</comment>